<evidence type="ECO:0000256" key="2">
    <source>
        <dbReference type="ARBA" id="ARBA00009275"/>
    </source>
</evidence>
<dbReference type="SUPFAM" id="SSF51556">
    <property type="entry name" value="Metallo-dependent hydrolases"/>
    <property type="match status" value="1"/>
</dbReference>
<dbReference type="InterPro" id="IPR013785">
    <property type="entry name" value="Aldolase_TIM"/>
</dbReference>
<proteinExistence type="inferred from homology"/>
<dbReference type="PANTHER" id="PTHR46124">
    <property type="entry name" value="D-AMINOACYL-TRNA DEACYLASE"/>
    <property type="match status" value="1"/>
</dbReference>
<dbReference type="AlphaFoldDB" id="E8T2I4"/>
<dbReference type="GO" id="GO:0005829">
    <property type="term" value="C:cytosol"/>
    <property type="evidence" value="ECO:0007669"/>
    <property type="project" value="TreeGrafter"/>
</dbReference>
<reference evidence="9" key="1">
    <citation type="submission" date="2011-01" db="EMBL/GenBank/DDBJ databases">
        <title>Complete sequence of chromosome of Thermovibrio ammonificans HB-1.</title>
        <authorList>
            <consortium name="US DOE Joint Genome Institute"/>
            <person name="Lucas S."/>
            <person name="Copeland A."/>
            <person name="Lapidus A."/>
            <person name="Cheng J.-F."/>
            <person name="Goodwin L."/>
            <person name="Pitluck S."/>
            <person name="Davenport K."/>
            <person name="Detter J.C."/>
            <person name="Han C."/>
            <person name="Tapia R."/>
            <person name="Land M."/>
            <person name="Hauser L."/>
            <person name="Kyrpides N."/>
            <person name="Ivanova N."/>
            <person name="Ovchinnikova G."/>
            <person name="Vetriani C."/>
            <person name="Woyke T."/>
        </authorList>
    </citation>
    <scope>NUCLEOTIDE SEQUENCE [LARGE SCALE GENOMIC DNA]</scope>
    <source>
        <strain evidence="9">HB-1</strain>
    </source>
</reference>
<evidence type="ECO:0000313" key="9">
    <source>
        <dbReference type="EMBL" id="ADU97079.1"/>
    </source>
</evidence>
<dbReference type="Pfam" id="PF01026">
    <property type="entry name" value="TatD_DNase"/>
    <property type="match status" value="1"/>
</dbReference>
<dbReference type="FunFam" id="3.20.20.140:FF:000005">
    <property type="entry name" value="TatD family hydrolase"/>
    <property type="match status" value="1"/>
</dbReference>
<dbReference type="CDD" id="cd01310">
    <property type="entry name" value="TatD_DNAse"/>
    <property type="match status" value="1"/>
</dbReference>
<dbReference type="PANTHER" id="PTHR46124:SF2">
    <property type="entry name" value="D-AMINOACYL-TRNA DEACYLASE"/>
    <property type="match status" value="1"/>
</dbReference>
<keyword evidence="4" id="KW-0479">Metal-binding</keyword>
<dbReference type="Pfam" id="PF04055">
    <property type="entry name" value="Radical_SAM"/>
    <property type="match status" value="1"/>
</dbReference>
<accession>E8T2I4</accession>
<gene>
    <name evidence="9" type="ordered locus">Theam_1113</name>
</gene>
<evidence type="ECO:0000313" key="10">
    <source>
        <dbReference type="Proteomes" id="UP000006362"/>
    </source>
</evidence>
<dbReference type="GO" id="GO:0046872">
    <property type="term" value="F:metal ion binding"/>
    <property type="evidence" value="ECO:0007669"/>
    <property type="project" value="UniProtKB-KW"/>
</dbReference>
<dbReference type="NCBIfam" id="TIGR04038">
    <property type="entry name" value="tatD_link_rSAM"/>
    <property type="match status" value="1"/>
</dbReference>
<dbReference type="HOGENOM" id="CLU_047239_0_0_0"/>
<keyword evidence="5 9" id="KW-0378">Hydrolase</keyword>
<dbReference type="InterPro" id="IPR058240">
    <property type="entry name" value="rSAM_sf"/>
</dbReference>
<dbReference type="NCBIfam" id="TIGR00010">
    <property type="entry name" value="YchF/TatD family DNA exonuclease"/>
    <property type="match status" value="1"/>
</dbReference>
<dbReference type="InterPro" id="IPR007197">
    <property type="entry name" value="rSAM"/>
</dbReference>
<keyword evidence="6" id="KW-0408">Iron</keyword>
<dbReference type="InterPro" id="IPR023821">
    <property type="entry name" value="rSAM_TatD-assoc"/>
</dbReference>
<dbReference type="InterPro" id="IPR001130">
    <property type="entry name" value="TatD-like"/>
</dbReference>
<dbReference type="Gene3D" id="3.20.20.70">
    <property type="entry name" value="Aldolase class I"/>
    <property type="match status" value="1"/>
</dbReference>
<sequence length="463" mass="52570">MIDTHAHLHFPQFDPDREEVVKECEEKLDAVITVGCDLEDSKKAIKLAESSKNIYATVGIHPHEAERYSEADYNRFVELARSSPRVVALGEMGLDFYRNLSSKAKQYEIFKMQVEAAKELNLPVVIHTRNAASEMASFIRENFNGVRGVVHCFSGEKELLEAALDAGLYISYSGIVTYPKNSALRETLKYVPSSRLLVETDCPYLAPQPVRGRRNKPTYVAYTAKVIADVLGLNFTDVDRITTVNAKRLFGLPLTAEESKERLVYQVGDRLYVNLTGKCPCSCRFCFRGVEDYILGYNLNLSREPIPEEYMYRIKNPGVYSEIVFCGYGEPFERFEALKKVAQWIKKFSKDTPVRVDTCGLGYLITGDETVLDQLKGLVDSFSVSLNASSPEEYYRVVRPRFGPGSWESALKFIKDAKEKGFKVTVTAVAYPGFDAESFKRLASELGVEWRIRPFKRFKPWEE</sequence>
<dbReference type="RefSeq" id="WP_013537865.1">
    <property type="nucleotide sequence ID" value="NC_014926.1"/>
</dbReference>
<dbReference type="SUPFAM" id="SSF102114">
    <property type="entry name" value="Radical SAM enzymes"/>
    <property type="match status" value="1"/>
</dbReference>
<dbReference type="Gene3D" id="3.20.20.140">
    <property type="entry name" value="Metal-dependent hydrolases"/>
    <property type="match status" value="1"/>
</dbReference>
<dbReference type="OrthoDB" id="9810005at2"/>
<comment type="similarity">
    <text evidence="2">Belongs to the metallo-dependent hydrolases superfamily. TatD-type hydrolase family.</text>
</comment>
<name>E8T2I4_THEA1</name>
<evidence type="ECO:0000256" key="5">
    <source>
        <dbReference type="ARBA" id="ARBA00022801"/>
    </source>
</evidence>
<dbReference type="PROSITE" id="PS51918">
    <property type="entry name" value="RADICAL_SAM"/>
    <property type="match status" value="1"/>
</dbReference>
<keyword evidence="10" id="KW-1185">Reference proteome</keyword>
<evidence type="ECO:0000256" key="6">
    <source>
        <dbReference type="ARBA" id="ARBA00023004"/>
    </source>
</evidence>
<evidence type="ECO:0000256" key="1">
    <source>
        <dbReference type="ARBA" id="ARBA00001966"/>
    </source>
</evidence>
<dbReference type="Proteomes" id="UP000006362">
    <property type="component" value="Chromosome"/>
</dbReference>
<evidence type="ECO:0000259" key="8">
    <source>
        <dbReference type="PROSITE" id="PS51918"/>
    </source>
</evidence>
<dbReference type="eggNOG" id="COG0535">
    <property type="taxonomic scope" value="Bacteria"/>
</dbReference>
<keyword evidence="3" id="KW-0949">S-adenosyl-L-methionine</keyword>
<evidence type="ECO:0000256" key="7">
    <source>
        <dbReference type="ARBA" id="ARBA00023014"/>
    </source>
</evidence>
<feature type="domain" description="Radical SAM core" evidence="8">
    <location>
        <begin position="265"/>
        <end position="463"/>
    </location>
</feature>
<dbReference type="InterPro" id="IPR018228">
    <property type="entry name" value="DNase_TatD-rel_CS"/>
</dbReference>
<dbReference type="PROSITE" id="PS01091">
    <property type="entry name" value="TATD_3"/>
    <property type="match status" value="1"/>
</dbReference>
<dbReference type="STRING" id="648996.Theam_1113"/>
<protein>
    <submittedName>
        <fullName evidence="9">Hydrolase, TatD family</fullName>
    </submittedName>
</protein>
<evidence type="ECO:0000256" key="4">
    <source>
        <dbReference type="ARBA" id="ARBA00022723"/>
    </source>
</evidence>
<keyword evidence="7" id="KW-0411">Iron-sulfur</keyword>
<dbReference type="eggNOG" id="COG0084">
    <property type="taxonomic scope" value="Bacteria"/>
</dbReference>
<dbReference type="EMBL" id="CP002444">
    <property type="protein sequence ID" value="ADU97079.1"/>
    <property type="molecule type" value="Genomic_DNA"/>
</dbReference>
<dbReference type="GO" id="GO:0004536">
    <property type="term" value="F:DNA nuclease activity"/>
    <property type="evidence" value="ECO:0007669"/>
    <property type="project" value="InterPro"/>
</dbReference>
<evidence type="ECO:0000256" key="3">
    <source>
        <dbReference type="ARBA" id="ARBA00022691"/>
    </source>
</evidence>
<organism evidence="9 10">
    <name type="scientific">Thermovibrio ammonificans (strain DSM 15698 / JCM 12110 / HB-1)</name>
    <dbReference type="NCBI Taxonomy" id="648996"/>
    <lineage>
        <taxon>Bacteria</taxon>
        <taxon>Pseudomonadati</taxon>
        <taxon>Aquificota</taxon>
        <taxon>Aquificia</taxon>
        <taxon>Desulfurobacteriales</taxon>
        <taxon>Desulfurobacteriaceae</taxon>
        <taxon>Thermovibrio</taxon>
    </lineage>
</organism>
<dbReference type="GO" id="GO:0051536">
    <property type="term" value="F:iron-sulfur cluster binding"/>
    <property type="evidence" value="ECO:0007669"/>
    <property type="project" value="UniProtKB-KW"/>
</dbReference>
<dbReference type="GO" id="GO:0016788">
    <property type="term" value="F:hydrolase activity, acting on ester bonds"/>
    <property type="evidence" value="ECO:0007669"/>
    <property type="project" value="InterPro"/>
</dbReference>
<dbReference type="InterPro" id="IPR015991">
    <property type="entry name" value="TatD/YcfH-like"/>
</dbReference>
<dbReference type="SFLD" id="SFLDS00029">
    <property type="entry name" value="Radical_SAM"/>
    <property type="match status" value="1"/>
</dbReference>
<dbReference type="CDD" id="cd01335">
    <property type="entry name" value="Radical_SAM"/>
    <property type="match status" value="1"/>
</dbReference>
<comment type="cofactor">
    <cofactor evidence="1">
        <name>[4Fe-4S] cluster</name>
        <dbReference type="ChEBI" id="CHEBI:49883"/>
    </cofactor>
</comment>
<dbReference type="KEGG" id="tam:Theam_1113"/>
<dbReference type="InterPro" id="IPR032466">
    <property type="entry name" value="Metal_Hydrolase"/>
</dbReference>